<organism evidence="1 2">
    <name type="scientific">Datura stramonium</name>
    <name type="common">Jimsonweed</name>
    <name type="synonym">Common thornapple</name>
    <dbReference type="NCBI Taxonomy" id="4076"/>
    <lineage>
        <taxon>Eukaryota</taxon>
        <taxon>Viridiplantae</taxon>
        <taxon>Streptophyta</taxon>
        <taxon>Embryophyta</taxon>
        <taxon>Tracheophyta</taxon>
        <taxon>Spermatophyta</taxon>
        <taxon>Magnoliopsida</taxon>
        <taxon>eudicotyledons</taxon>
        <taxon>Gunneridae</taxon>
        <taxon>Pentapetalae</taxon>
        <taxon>asterids</taxon>
        <taxon>lamiids</taxon>
        <taxon>Solanales</taxon>
        <taxon>Solanaceae</taxon>
        <taxon>Solanoideae</taxon>
        <taxon>Datureae</taxon>
        <taxon>Datura</taxon>
    </lineage>
</organism>
<name>A0ABS8SKF9_DATST</name>
<accession>A0ABS8SKF9</accession>
<proteinExistence type="predicted"/>
<evidence type="ECO:0000313" key="1">
    <source>
        <dbReference type="EMBL" id="MCD7459410.1"/>
    </source>
</evidence>
<dbReference type="EMBL" id="JACEIK010000583">
    <property type="protein sequence ID" value="MCD7459410.1"/>
    <property type="molecule type" value="Genomic_DNA"/>
</dbReference>
<evidence type="ECO:0000313" key="2">
    <source>
        <dbReference type="Proteomes" id="UP000823775"/>
    </source>
</evidence>
<reference evidence="1 2" key="1">
    <citation type="journal article" date="2021" name="BMC Genomics">
        <title>Datura genome reveals duplications of psychoactive alkaloid biosynthetic genes and high mutation rate following tissue culture.</title>
        <authorList>
            <person name="Rajewski A."/>
            <person name="Carter-House D."/>
            <person name="Stajich J."/>
            <person name="Litt A."/>
        </authorList>
    </citation>
    <scope>NUCLEOTIDE SEQUENCE [LARGE SCALE GENOMIC DNA]</scope>
    <source>
        <strain evidence="1">AR-01</strain>
    </source>
</reference>
<sequence>PASKLYGLPCFYVNFLYRLLDNHGGCLLLMLEYPVIPFSPCEVDCSSRYHSINLIFGSSPLCILSSPL</sequence>
<keyword evidence="2" id="KW-1185">Reference proteome</keyword>
<gene>
    <name evidence="1" type="ORF">HAX54_040867</name>
</gene>
<protein>
    <submittedName>
        <fullName evidence="1">Uncharacterized protein</fullName>
    </submittedName>
</protein>
<comment type="caution">
    <text evidence="1">The sequence shown here is derived from an EMBL/GenBank/DDBJ whole genome shotgun (WGS) entry which is preliminary data.</text>
</comment>
<feature type="non-terminal residue" evidence="1">
    <location>
        <position position="1"/>
    </location>
</feature>
<dbReference type="Proteomes" id="UP000823775">
    <property type="component" value="Unassembled WGS sequence"/>
</dbReference>